<evidence type="ECO:0000313" key="9">
    <source>
        <dbReference type="Proteomes" id="UP001152759"/>
    </source>
</evidence>
<dbReference type="InterPro" id="IPR006047">
    <property type="entry name" value="GH13_cat_dom"/>
</dbReference>
<dbReference type="Proteomes" id="UP001152759">
    <property type="component" value="Chromosome 10"/>
</dbReference>
<dbReference type="PANTHER" id="PTHR10357:SF179">
    <property type="entry name" value="NEUTRAL AND BASIC AMINO ACID TRANSPORT PROTEIN RBAT"/>
    <property type="match status" value="1"/>
</dbReference>
<comment type="catalytic activity">
    <reaction evidence="1">
        <text>Hydrolysis of terminal, non-reducing (1-&gt;4)-linked alpha-D-glucose residues with release of alpha-D-glucose.</text>
        <dbReference type="EC" id="3.2.1.20"/>
    </reaction>
</comment>
<dbReference type="EMBL" id="OU963871">
    <property type="protein sequence ID" value="CAH0383533.1"/>
    <property type="molecule type" value="Genomic_DNA"/>
</dbReference>
<evidence type="ECO:0000259" key="7">
    <source>
        <dbReference type="SMART" id="SM00642"/>
    </source>
</evidence>
<evidence type="ECO:0000256" key="6">
    <source>
        <dbReference type="SAM" id="SignalP"/>
    </source>
</evidence>
<keyword evidence="5" id="KW-0378">Hydrolase</keyword>
<evidence type="ECO:0000256" key="5">
    <source>
        <dbReference type="ARBA" id="ARBA00023295"/>
    </source>
</evidence>
<accession>A0A9P0A3R3</accession>
<dbReference type="EC" id="3.2.1.20" evidence="3"/>
<comment type="similarity">
    <text evidence="2">Belongs to the glycosyl hydrolase 13 family.</text>
</comment>
<keyword evidence="5" id="KW-0326">Glycosidase</keyword>
<sequence length="573" mass="66458">MVLRLGIVFCIAAMTASCDAHNIAEGLDWWQSTFIYQIYPRSFKDSNGDGIGDLNGILEKLDYIKAIGVDTMWIQPFYKSPMVDTGYDVSDYISVDPSYGSMEDFKRLLKATKEKGMKLIVDFVPNHSSDQHEWFKLSEQRIEPYTDFYVWHDGRKVNDSYSMAPNNWIDVVHGSSAWTWSEKRRQYYYHQFVRQQPDLNLRNPRVVKELENVLKFWLDLGVDGFRVDAARHLYEATHLKDEKLVRSGPYNWIEHEYTHELPENYELFQSWRTLLDEYSRKDGRTRILCTEDYDTPENLKRHLGNATKPGAHIPFYFYLTNANLEQRMNSTLLNNLVLSMKNNFPQNSFNWVLDNHDRVRVTSRFFPESGDSWLMLVLLLPGAVSIYYGTEIGMENSKMGRDQHPLDGHGQINFNDDSRTPMQWDDTENAGFTSGRDTWLPVHPNYWLKNVRTQEQDPKSHLNIFKRLVALRKSPVITHGDFETYAPKTWVYMITRSFESQIIVVLMNIGSSVEHVCPKETISTLPDKMFVYTGSVNSGFNIGDEVIISKSDNTRCVTMRPQSGLVLSTSVAQ</sequence>
<name>A0A9P0A3R3_BEMTA</name>
<gene>
    <name evidence="8" type="ORF">BEMITA_LOCUS2973</name>
</gene>
<feature type="signal peptide" evidence="6">
    <location>
        <begin position="1"/>
        <end position="20"/>
    </location>
</feature>
<dbReference type="InterPro" id="IPR017853">
    <property type="entry name" value="GH"/>
</dbReference>
<reference evidence="8" key="1">
    <citation type="submission" date="2021-12" db="EMBL/GenBank/DDBJ databases">
        <authorList>
            <person name="King R."/>
        </authorList>
    </citation>
    <scope>NUCLEOTIDE SEQUENCE</scope>
</reference>
<dbReference type="PROSITE" id="PS51257">
    <property type="entry name" value="PROKAR_LIPOPROTEIN"/>
    <property type="match status" value="1"/>
</dbReference>
<dbReference type="Gene3D" id="3.20.20.80">
    <property type="entry name" value="Glycosidases"/>
    <property type="match status" value="1"/>
</dbReference>
<evidence type="ECO:0000256" key="4">
    <source>
        <dbReference type="ARBA" id="ARBA00023180"/>
    </source>
</evidence>
<feature type="chain" id="PRO_5040178197" description="alpha-glucosidase" evidence="6">
    <location>
        <begin position="21"/>
        <end position="573"/>
    </location>
</feature>
<protein>
    <recommendedName>
        <fullName evidence="3">alpha-glucosidase</fullName>
        <ecNumber evidence="3">3.2.1.20</ecNumber>
    </recommendedName>
</protein>
<evidence type="ECO:0000256" key="1">
    <source>
        <dbReference type="ARBA" id="ARBA00001657"/>
    </source>
</evidence>
<evidence type="ECO:0000256" key="2">
    <source>
        <dbReference type="ARBA" id="ARBA00008061"/>
    </source>
</evidence>
<dbReference type="Pfam" id="PF00128">
    <property type="entry name" value="Alpha-amylase"/>
    <property type="match status" value="1"/>
</dbReference>
<evidence type="ECO:0000313" key="8">
    <source>
        <dbReference type="EMBL" id="CAH0383533.1"/>
    </source>
</evidence>
<dbReference type="SUPFAM" id="SSF51445">
    <property type="entry name" value="(Trans)glycosidases"/>
    <property type="match status" value="1"/>
</dbReference>
<dbReference type="PANTHER" id="PTHR10357">
    <property type="entry name" value="ALPHA-AMYLASE FAMILY MEMBER"/>
    <property type="match status" value="1"/>
</dbReference>
<dbReference type="Gene3D" id="3.90.400.10">
    <property type="entry name" value="Oligo-1,6-glucosidase, Domain 2"/>
    <property type="match status" value="1"/>
</dbReference>
<dbReference type="GO" id="GO:0004558">
    <property type="term" value="F:alpha-1,4-glucosidase activity"/>
    <property type="evidence" value="ECO:0007669"/>
    <property type="project" value="UniProtKB-EC"/>
</dbReference>
<dbReference type="AlphaFoldDB" id="A0A9P0A3R3"/>
<dbReference type="InterPro" id="IPR045857">
    <property type="entry name" value="O16G_dom_2"/>
</dbReference>
<proteinExistence type="inferred from homology"/>
<keyword evidence="4" id="KW-0325">Glycoprotein</keyword>
<organism evidence="8 9">
    <name type="scientific">Bemisia tabaci</name>
    <name type="common">Sweetpotato whitefly</name>
    <name type="synonym">Aleurodes tabaci</name>
    <dbReference type="NCBI Taxonomy" id="7038"/>
    <lineage>
        <taxon>Eukaryota</taxon>
        <taxon>Metazoa</taxon>
        <taxon>Ecdysozoa</taxon>
        <taxon>Arthropoda</taxon>
        <taxon>Hexapoda</taxon>
        <taxon>Insecta</taxon>
        <taxon>Pterygota</taxon>
        <taxon>Neoptera</taxon>
        <taxon>Paraneoptera</taxon>
        <taxon>Hemiptera</taxon>
        <taxon>Sternorrhyncha</taxon>
        <taxon>Aleyrodoidea</taxon>
        <taxon>Aleyrodidae</taxon>
        <taxon>Aleyrodinae</taxon>
        <taxon>Bemisia</taxon>
    </lineage>
</organism>
<dbReference type="SMART" id="SM00642">
    <property type="entry name" value="Aamy"/>
    <property type="match status" value="1"/>
</dbReference>
<keyword evidence="6" id="KW-0732">Signal</keyword>
<keyword evidence="9" id="KW-1185">Reference proteome</keyword>
<dbReference type="GO" id="GO:0005975">
    <property type="term" value="P:carbohydrate metabolic process"/>
    <property type="evidence" value="ECO:0007669"/>
    <property type="project" value="InterPro"/>
</dbReference>
<dbReference type="FunFam" id="3.90.400.10:FF:000001">
    <property type="entry name" value="Maltase A3, isoform A"/>
    <property type="match status" value="1"/>
</dbReference>
<feature type="domain" description="Glycosyl hydrolase family 13 catalytic" evidence="7">
    <location>
        <begin position="37"/>
        <end position="440"/>
    </location>
</feature>
<evidence type="ECO:0000256" key="3">
    <source>
        <dbReference type="ARBA" id="ARBA00012741"/>
    </source>
</evidence>